<evidence type="ECO:0000256" key="6">
    <source>
        <dbReference type="ARBA" id="ARBA00023136"/>
    </source>
</evidence>
<comment type="similarity">
    <text evidence="2">Belongs to the EamA transporter family.</text>
</comment>
<protein>
    <submittedName>
        <fullName evidence="7">Permease</fullName>
    </submittedName>
</protein>
<evidence type="ECO:0000256" key="5">
    <source>
        <dbReference type="ARBA" id="ARBA00022989"/>
    </source>
</evidence>
<dbReference type="InterPro" id="IPR000620">
    <property type="entry name" value="EamA_dom"/>
</dbReference>
<comment type="subcellular location">
    <subcellularLocation>
        <location evidence="1">Cell membrane</location>
        <topology evidence="1">Multi-pass membrane protein</topology>
    </subcellularLocation>
</comment>
<dbReference type="Gene3D" id="1.10.3730.20">
    <property type="match status" value="1"/>
</dbReference>
<dbReference type="RefSeq" id="WP_245992591.1">
    <property type="nucleotide sequence ID" value="NZ_MASW01000002.1"/>
</dbReference>
<evidence type="ECO:0000256" key="2">
    <source>
        <dbReference type="ARBA" id="ARBA00007362"/>
    </source>
</evidence>
<dbReference type="AlphaFoldDB" id="A0A2V4BEF0"/>
<dbReference type="Pfam" id="PF00892">
    <property type="entry name" value="EamA"/>
    <property type="match status" value="2"/>
</dbReference>
<dbReference type="EMBL" id="MASW01000002">
    <property type="protein sequence ID" value="PXY27999.1"/>
    <property type="molecule type" value="Genomic_DNA"/>
</dbReference>
<keyword evidence="4" id="KW-0812">Transmembrane</keyword>
<proteinExistence type="inferred from homology"/>
<gene>
    <name evidence="7" type="ORF">BAY60_16770</name>
</gene>
<evidence type="ECO:0000256" key="1">
    <source>
        <dbReference type="ARBA" id="ARBA00004651"/>
    </source>
</evidence>
<evidence type="ECO:0000313" key="8">
    <source>
        <dbReference type="Proteomes" id="UP000249915"/>
    </source>
</evidence>
<keyword evidence="8" id="KW-1185">Reference proteome</keyword>
<organism evidence="7 8">
    <name type="scientific">Prauserella muralis</name>
    <dbReference type="NCBI Taxonomy" id="588067"/>
    <lineage>
        <taxon>Bacteria</taxon>
        <taxon>Bacillati</taxon>
        <taxon>Actinomycetota</taxon>
        <taxon>Actinomycetes</taxon>
        <taxon>Pseudonocardiales</taxon>
        <taxon>Pseudonocardiaceae</taxon>
        <taxon>Prauserella</taxon>
    </lineage>
</organism>
<keyword evidence="5" id="KW-1133">Transmembrane helix</keyword>
<name>A0A2V4BEF0_9PSEU</name>
<comment type="caution">
    <text evidence="7">The sequence shown here is derived from an EMBL/GenBank/DDBJ whole genome shotgun (WGS) entry which is preliminary data.</text>
</comment>
<keyword evidence="3" id="KW-1003">Cell membrane</keyword>
<dbReference type="InterPro" id="IPR037185">
    <property type="entry name" value="EmrE-like"/>
</dbReference>
<dbReference type="InterPro" id="IPR051258">
    <property type="entry name" value="Diverse_Substrate_Transporter"/>
</dbReference>
<dbReference type="PANTHER" id="PTHR42920:SF5">
    <property type="entry name" value="EAMA DOMAIN-CONTAINING PROTEIN"/>
    <property type="match status" value="1"/>
</dbReference>
<dbReference type="GO" id="GO:0005886">
    <property type="term" value="C:plasma membrane"/>
    <property type="evidence" value="ECO:0007669"/>
    <property type="project" value="UniProtKB-SubCell"/>
</dbReference>
<accession>A0A2V4BEF0</accession>
<evidence type="ECO:0000313" key="7">
    <source>
        <dbReference type="EMBL" id="PXY27999.1"/>
    </source>
</evidence>
<evidence type="ECO:0000256" key="3">
    <source>
        <dbReference type="ARBA" id="ARBA00022475"/>
    </source>
</evidence>
<dbReference type="SUPFAM" id="SSF103481">
    <property type="entry name" value="Multidrug resistance efflux transporter EmrE"/>
    <property type="match status" value="2"/>
</dbReference>
<reference evidence="7 8" key="1">
    <citation type="submission" date="2016-07" db="EMBL/GenBank/DDBJ databases">
        <title>Draft genome sequence of Prauserella muralis DSM 45305, isolated from a mould-covered wall in an indoor environment.</title>
        <authorList>
            <person name="Ruckert C."/>
            <person name="Albersmeier A."/>
            <person name="Jiang C.-L."/>
            <person name="Jiang Y."/>
            <person name="Kalinowski J."/>
            <person name="Schneider O."/>
            <person name="Winkler A."/>
            <person name="Zotchev S.B."/>
        </authorList>
    </citation>
    <scope>NUCLEOTIDE SEQUENCE [LARGE SCALE GENOMIC DNA]</scope>
    <source>
        <strain evidence="7 8">DSM 45305</strain>
    </source>
</reference>
<dbReference type="PANTHER" id="PTHR42920">
    <property type="entry name" value="OS03G0707200 PROTEIN-RELATED"/>
    <property type="match status" value="1"/>
</dbReference>
<dbReference type="Proteomes" id="UP000249915">
    <property type="component" value="Unassembled WGS sequence"/>
</dbReference>
<evidence type="ECO:0000256" key="4">
    <source>
        <dbReference type="ARBA" id="ARBA00022692"/>
    </source>
</evidence>
<sequence length="331" mass="34424">MAVDASPDSRTHTVHPGRGLILILFASLFFASSGVIGKPAMLAGLSPQQVAAARIGLAAVVLLAGVALVRPSLLRVRREQWRLLVAYGLLAVAGVQLCYFVAASRIPVGVAILLEFTSPVLVALWVRFVRRVRLPWPMWVGIALALAGLALVARVDEGLRLDGLGLLAGVGAALCSAAYFLLGEHGMSSLHPLGMVTWGMVVGAVAVCIVAPPWTMPAEILTGSAEFGPWRPPVWTLLIAIALVSTVCAYLAGITALRHLPAPVASVLALAEPLITTVAAWILLHEALTSLQVVGAVVLLGGAVLVQLTAPGKQPATAGEPLPLESQPNQP</sequence>
<keyword evidence="6" id="KW-0472">Membrane</keyword>